<dbReference type="KEGG" id="pca:Pcar_0239"/>
<keyword evidence="5" id="KW-0460">Magnesium</keyword>
<dbReference type="GO" id="GO:0046872">
    <property type="term" value="F:metal ion binding"/>
    <property type="evidence" value="ECO:0007669"/>
    <property type="project" value="UniProtKB-KW"/>
</dbReference>
<dbReference type="PANTHER" id="PTHR12992:SF11">
    <property type="entry name" value="MITOCHONDRIAL COENZYME A DIPHOSPHATASE NUDT8"/>
    <property type="match status" value="1"/>
</dbReference>
<evidence type="ECO:0000256" key="6">
    <source>
        <dbReference type="ARBA" id="ARBA00023211"/>
    </source>
</evidence>
<evidence type="ECO:0000259" key="7">
    <source>
        <dbReference type="PROSITE" id="PS51462"/>
    </source>
</evidence>
<accession>Q3A7Z2</accession>
<dbReference type="Proteomes" id="UP000002534">
    <property type="component" value="Chromosome"/>
</dbReference>
<evidence type="ECO:0000256" key="3">
    <source>
        <dbReference type="ARBA" id="ARBA00022723"/>
    </source>
</evidence>
<evidence type="ECO:0000256" key="4">
    <source>
        <dbReference type="ARBA" id="ARBA00022801"/>
    </source>
</evidence>
<comment type="cofactor">
    <cofactor evidence="2">
        <name>Mg(2+)</name>
        <dbReference type="ChEBI" id="CHEBI:18420"/>
    </cofactor>
</comment>
<dbReference type="PROSITE" id="PS51462">
    <property type="entry name" value="NUDIX"/>
    <property type="match status" value="1"/>
</dbReference>
<evidence type="ECO:0000256" key="2">
    <source>
        <dbReference type="ARBA" id="ARBA00001946"/>
    </source>
</evidence>
<evidence type="ECO:0000313" key="9">
    <source>
        <dbReference type="Proteomes" id="UP000002534"/>
    </source>
</evidence>
<evidence type="ECO:0000256" key="1">
    <source>
        <dbReference type="ARBA" id="ARBA00001936"/>
    </source>
</evidence>
<protein>
    <submittedName>
        <fullName evidence="8">Coenzyme A pyrophosphatase</fullName>
    </submittedName>
</protein>
<dbReference type="STRING" id="338963.Pcar_0239"/>
<dbReference type="InterPro" id="IPR045121">
    <property type="entry name" value="CoAse"/>
</dbReference>
<keyword evidence="6" id="KW-0464">Manganese</keyword>
<organism evidence="8 9">
    <name type="scientific">Syntrophotalea carbinolica (strain DSM 2380 / NBRC 103641 / GraBd1)</name>
    <name type="common">Pelobacter carbinolicus</name>
    <dbReference type="NCBI Taxonomy" id="338963"/>
    <lineage>
        <taxon>Bacteria</taxon>
        <taxon>Pseudomonadati</taxon>
        <taxon>Thermodesulfobacteriota</taxon>
        <taxon>Desulfuromonadia</taxon>
        <taxon>Desulfuromonadales</taxon>
        <taxon>Syntrophotaleaceae</taxon>
        <taxon>Syntrophotalea</taxon>
    </lineage>
</organism>
<reference evidence="9" key="1">
    <citation type="submission" date="2005-10" db="EMBL/GenBank/DDBJ databases">
        <title>Complete sequence of Pelobacter carbinolicus DSM 2380.</title>
        <authorList>
            <person name="Copeland A."/>
            <person name="Lucas S."/>
            <person name="Lapidus A."/>
            <person name="Barry K."/>
            <person name="Detter J.C."/>
            <person name="Glavina T."/>
            <person name="Hammon N."/>
            <person name="Israni S."/>
            <person name="Pitluck S."/>
            <person name="Chertkov O."/>
            <person name="Schmutz J."/>
            <person name="Larimer F."/>
            <person name="Land M."/>
            <person name="Kyrpides N."/>
            <person name="Ivanova N."/>
            <person name="Richardson P."/>
        </authorList>
    </citation>
    <scope>NUCLEOTIDE SEQUENCE [LARGE SCALE GENOMIC DNA]</scope>
    <source>
        <strain evidence="9">DSM 2380 / NBRC 103641 / GraBd1</strain>
    </source>
</reference>
<dbReference type="GO" id="GO:0010945">
    <property type="term" value="F:coenzyme A diphosphatase activity"/>
    <property type="evidence" value="ECO:0007669"/>
    <property type="project" value="InterPro"/>
</dbReference>
<dbReference type="OrthoDB" id="9802805at2"/>
<reference evidence="8 9" key="2">
    <citation type="journal article" date="2012" name="BMC Genomics">
        <title>The genome of Pelobacter carbinolicus reveals surprising metabolic capabilities and physiological features.</title>
        <authorList>
            <person name="Aklujkar M."/>
            <person name="Haveman S.A."/>
            <person name="Didonato R.Jr."/>
            <person name="Chertkov O."/>
            <person name="Han C.S."/>
            <person name="Land M.L."/>
            <person name="Brown P."/>
            <person name="Lovley D.R."/>
        </authorList>
    </citation>
    <scope>NUCLEOTIDE SEQUENCE [LARGE SCALE GENOMIC DNA]</scope>
    <source>
        <strain evidence="9">DSM 2380 / NBRC 103641 / GraBd1</strain>
    </source>
</reference>
<dbReference type="HOGENOM" id="CLU_040940_5_2_7"/>
<gene>
    <name evidence="8" type="ordered locus">Pcar_0239</name>
</gene>
<evidence type="ECO:0000313" key="8">
    <source>
        <dbReference type="EMBL" id="ABA87500.1"/>
    </source>
</evidence>
<dbReference type="Pfam" id="PF00293">
    <property type="entry name" value="NUDIX"/>
    <property type="match status" value="1"/>
</dbReference>
<proteinExistence type="predicted"/>
<keyword evidence="3" id="KW-0479">Metal-binding</keyword>
<dbReference type="Gene3D" id="3.90.79.10">
    <property type="entry name" value="Nucleoside Triphosphate Pyrophosphohydrolase"/>
    <property type="match status" value="1"/>
</dbReference>
<keyword evidence="9" id="KW-1185">Reference proteome</keyword>
<dbReference type="RefSeq" id="WP_011339905.1">
    <property type="nucleotide sequence ID" value="NC_007498.2"/>
</dbReference>
<comment type="cofactor">
    <cofactor evidence="1">
        <name>Mn(2+)</name>
        <dbReference type="ChEBI" id="CHEBI:29035"/>
    </cofactor>
</comment>
<sequence length="197" mass="22112">MLDPEQVRHDLSRHTCRHIEPGGLKPSAVMLLFYPKDASDTILFTRRTAHLSHHAGEIAFPGGGAHRDDTDLCATALRETEEEMGIRPQDITVLGRLDDFISVYGFHVVPFVGTIPSGYPFAANHHEIAEVIEVPVAQLCDPGIYHTENWEHRGRLYPVCFFNVEDYQIWGLTGAILRQFLQRTGQLPPGDLYGARP</sequence>
<dbReference type="InterPro" id="IPR015797">
    <property type="entry name" value="NUDIX_hydrolase-like_dom_sf"/>
</dbReference>
<feature type="domain" description="Nudix hydrolase" evidence="7">
    <location>
        <begin position="23"/>
        <end position="162"/>
    </location>
</feature>
<dbReference type="eggNOG" id="COG0494">
    <property type="taxonomic scope" value="Bacteria"/>
</dbReference>
<dbReference type="SUPFAM" id="SSF55811">
    <property type="entry name" value="Nudix"/>
    <property type="match status" value="1"/>
</dbReference>
<dbReference type="NCBIfam" id="NF007980">
    <property type="entry name" value="PRK10707.1"/>
    <property type="match status" value="1"/>
</dbReference>
<keyword evidence="4" id="KW-0378">Hydrolase</keyword>
<name>Q3A7Z2_SYNC1</name>
<dbReference type="CDD" id="cd03426">
    <property type="entry name" value="NUDIX_CoAse_Nudt7"/>
    <property type="match status" value="1"/>
</dbReference>
<dbReference type="InterPro" id="IPR000086">
    <property type="entry name" value="NUDIX_hydrolase_dom"/>
</dbReference>
<evidence type="ECO:0000256" key="5">
    <source>
        <dbReference type="ARBA" id="ARBA00022842"/>
    </source>
</evidence>
<dbReference type="EMBL" id="CP000142">
    <property type="protein sequence ID" value="ABA87500.1"/>
    <property type="molecule type" value="Genomic_DNA"/>
</dbReference>
<dbReference type="PANTHER" id="PTHR12992">
    <property type="entry name" value="NUDIX HYDROLASE"/>
    <property type="match status" value="1"/>
</dbReference>
<dbReference type="AlphaFoldDB" id="Q3A7Z2"/>